<reference evidence="1" key="1">
    <citation type="journal article" date="2021" name="Genome Biol. Evol.">
        <title>A High-Quality Reference Genome for a Parasitic Bivalve with Doubly Uniparental Inheritance (Bivalvia: Unionida).</title>
        <authorList>
            <person name="Smith C.H."/>
        </authorList>
    </citation>
    <scope>NUCLEOTIDE SEQUENCE</scope>
    <source>
        <strain evidence="1">CHS0354</strain>
    </source>
</reference>
<evidence type="ECO:0008006" key="3">
    <source>
        <dbReference type="Google" id="ProtNLM"/>
    </source>
</evidence>
<accession>A0AAE0RNI1</accession>
<dbReference type="InterPro" id="IPR027417">
    <property type="entry name" value="P-loop_NTPase"/>
</dbReference>
<dbReference type="AlphaFoldDB" id="A0AAE0RNI1"/>
<proteinExistence type="predicted"/>
<comment type="caution">
    <text evidence="1">The sequence shown here is derived from an EMBL/GenBank/DDBJ whole genome shotgun (WGS) entry which is preliminary data.</text>
</comment>
<evidence type="ECO:0000313" key="2">
    <source>
        <dbReference type="Proteomes" id="UP001195483"/>
    </source>
</evidence>
<reference evidence="1" key="2">
    <citation type="journal article" date="2021" name="Genome Biol. Evol.">
        <title>Developing a high-quality reference genome for a parasitic bivalve with doubly uniparental inheritance (Bivalvia: Unionida).</title>
        <authorList>
            <person name="Smith C.H."/>
        </authorList>
    </citation>
    <scope>NUCLEOTIDE SEQUENCE</scope>
    <source>
        <strain evidence="1">CHS0354</strain>
        <tissue evidence="1">Mantle</tissue>
    </source>
</reference>
<keyword evidence="2" id="KW-1185">Reference proteome</keyword>
<gene>
    <name evidence="1" type="ORF">CHS0354_005586</name>
</gene>
<evidence type="ECO:0000313" key="1">
    <source>
        <dbReference type="EMBL" id="KAK3576747.1"/>
    </source>
</evidence>
<dbReference type="Gene3D" id="3.40.50.300">
    <property type="entry name" value="P-loop containing nucleotide triphosphate hydrolases"/>
    <property type="match status" value="1"/>
</dbReference>
<dbReference type="EMBL" id="JAEAOA010000394">
    <property type="protein sequence ID" value="KAK3576747.1"/>
    <property type="molecule type" value="Genomic_DNA"/>
</dbReference>
<sequence>MIEYHPNTSHINYFQNRTTLIAKVANFSIPHKVNVPEARILMIGPVGAGKSRFFNTINSIFNDRITNQSNTGSAVSSLTTVTSLWDFQSLKRTYRV</sequence>
<name>A0AAE0RNI1_9BIVA</name>
<organism evidence="1 2">
    <name type="scientific">Potamilus streckersoni</name>
    <dbReference type="NCBI Taxonomy" id="2493646"/>
    <lineage>
        <taxon>Eukaryota</taxon>
        <taxon>Metazoa</taxon>
        <taxon>Spiralia</taxon>
        <taxon>Lophotrochozoa</taxon>
        <taxon>Mollusca</taxon>
        <taxon>Bivalvia</taxon>
        <taxon>Autobranchia</taxon>
        <taxon>Heteroconchia</taxon>
        <taxon>Palaeoheterodonta</taxon>
        <taxon>Unionida</taxon>
        <taxon>Unionoidea</taxon>
        <taxon>Unionidae</taxon>
        <taxon>Ambleminae</taxon>
        <taxon>Lampsilini</taxon>
        <taxon>Potamilus</taxon>
    </lineage>
</organism>
<protein>
    <recommendedName>
        <fullName evidence="3">G domain-containing protein</fullName>
    </recommendedName>
</protein>
<dbReference type="Proteomes" id="UP001195483">
    <property type="component" value="Unassembled WGS sequence"/>
</dbReference>
<reference evidence="1" key="3">
    <citation type="submission" date="2023-05" db="EMBL/GenBank/DDBJ databases">
        <authorList>
            <person name="Smith C.H."/>
        </authorList>
    </citation>
    <scope>NUCLEOTIDE SEQUENCE</scope>
    <source>
        <strain evidence="1">CHS0354</strain>
        <tissue evidence="1">Mantle</tissue>
    </source>
</reference>